<dbReference type="PANTHER" id="PTHR33877:SF2">
    <property type="entry name" value="OS07G0170200 PROTEIN"/>
    <property type="match status" value="1"/>
</dbReference>
<dbReference type="CDD" id="cd00085">
    <property type="entry name" value="HNHc"/>
    <property type="match status" value="1"/>
</dbReference>
<dbReference type="Proteomes" id="UP000002508">
    <property type="component" value="Chromosome"/>
</dbReference>
<dbReference type="eggNOG" id="COG1403">
    <property type="taxonomic scope" value="Bacteria"/>
</dbReference>
<gene>
    <name evidence="2" type="ordered locus">Cagg_0931</name>
</gene>
<evidence type="ECO:0000259" key="1">
    <source>
        <dbReference type="SMART" id="SM00507"/>
    </source>
</evidence>
<dbReference type="HOGENOM" id="CLU_099824_3_0_0"/>
<sequence>MLRGCHLAQRVLVLNASYEPLQLISVRRALILLLQEKAELVEAAMQQLRAQSVTYSVPLVIRLVRYIRIPRQLRLPCSRRGVFARDRETCQYCGKQPGRAYLTMDHVIPRSQGGQTTWENVVTACRDCNHRKGGRTPEQANMVLLSTPRQPQYLAFALLGELERHDVWRKYAYT</sequence>
<proteinExistence type="predicted"/>
<name>B8G6B2_CHLAD</name>
<dbReference type="Pfam" id="PF14279">
    <property type="entry name" value="HNH_5"/>
    <property type="match status" value="1"/>
</dbReference>
<dbReference type="STRING" id="326427.Cagg_0931"/>
<keyword evidence="2" id="KW-0540">Nuclease</keyword>
<dbReference type="SMART" id="SM00507">
    <property type="entry name" value="HNHc"/>
    <property type="match status" value="1"/>
</dbReference>
<reference evidence="2" key="1">
    <citation type="submission" date="2008-12" db="EMBL/GenBank/DDBJ databases">
        <title>Complete sequence of Chloroflexus aggregans DSM 9485.</title>
        <authorList>
            <consortium name="US DOE Joint Genome Institute"/>
            <person name="Lucas S."/>
            <person name="Copeland A."/>
            <person name="Lapidus A."/>
            <person name="Glavina del Rio T."/>
            <person name="Dalin E."/>
            <person name="Tice H."/>
            <person name="Pitluck S."/>
            <person name="Foster B."/>
            <person name="Larimer F."/>
            <person name="Land M."/>
            <person name="Hauser L."/>
            <person name="Kyrpides N."/>
            <person name="Mikhailova N."/>
            <person name="Bryant D."/>
            <person name="Richardson P."/>
        </authorList>
    </citation>
    <scope>NUCLEOTIDE SEQUENCE</scope>
    <source>
        <strain evidence="2">DSM 9485</strain>
    </source>
</reference>
<evidence type="ECO:0000313" key="3">
    <source>
        <dbReference type="Proteomes" id="UP000002508"/>
    </source>
</evidence>
<keyword evidence="2" id="KW-0378">Hydrolase</keyword>
<dbReference type="InterPro" id="IPR003615">
    <property type="entry name" value="HNH_nuc"/>
</dbReference>
<keyword evidence="3" id="KW-1185">Reference proteome</keyword>
<accession>B8G6B2</accession>
<keyword evidence="2" id="KW-0255">Endonuclease</keyword>
<organism evidence="2 3">
    <name type="scientific">Chloroflexus aggregans (strain MD-66 / DSM 9485)</name>
    <dbReference type="NCBI Taxonomy" id="326427"/>
    <lineage>
        <taxon>Bacteria</taxon>
        <taxon>Bacillati</taxon>
        <taxon>Chloroflexota</taxon>
        <taxon>Chloroflexia</taxon>
        <taxon>Chloroflexales</taxon>
        <taxon>Chloroflexineae</taxon>
        <taxon>Chloroflexaceae</taxon>
        <taxon>Chloroflexus</taxon>
    </lineage>
</organism>
<dbReference type="InterPro" id="IPR052892">
    <property type="entry name" value="NA-targeting_endonuclease"/>
</dbReference>
<evidence type="ECO:0000313" key="2">
    <source>
        <dbReference type="EMBL" id="ACL23849.1"/>
    </source>
</evidence>
<feature type="domain" description="HNH nuclease" evidence="1">
    <location>
        <begin position="77"/>
        <end position="130"/>
    </location>
</feature>
<dbReference type="KEGG" id="cag:Cagg_0931"/>
<dbReference type="GO" id="GO:0004519">
    <property type="term" value="F:endonuclease activity"/>
    <property type="evidence" value="ECO:0007669"/>
    <property type="project" value="UniProtKB-KW"/>
</dbReference>
<dbReference type="AlphaFoldDB" id="B8G6B2"/>
<protein>
    <submittedName>
        <fullName evidence="2">HNH endonuclease</fullName>
    </submittedName>
</protein>
<dbReference type="Gene3D" id="1.10.30.50">
    <property type="match status" value="1"/>
</dbReference>
<dbReference type="InterPro" id="IPR029471">
    <property type="entry name" value="HNH_5"/>
</dbReference>
<dbReference type="PANTHER" id="PTHR33877">
    <property type="entry name" value="SLL1193 PROTEIN"/>
    <property type="match status" value="1"/>
</dbReference>
<dbReference type="EMBL" id="CP001337">
    <property type="protein sequence ID" value="ACL23849.1"/>
    <property type="molecule type" value="Genomic_DNA"/>
</dbReference>